<organism evidence="1 2">
    <name type="scientific">Brachybacterium aquaticum</name>
    <dbReference type="NCBI Taxonomy" id="1432564"/>
    <lineage>
        <taxon>Bacteria</taxon>
        <taxon>Bacillati</taxon>
        <taxon>Actinomycetota</taxon>
        <taxon>Actinomycetes</taxon>
        <taxon>Micrococcales</taxon>
        <taxon>Dermabacteraceae</taxon>
        <taxon>Brachybacterium</taxon>
    </lineage>
</organism>
<dbReference type="RefSeq" id="WP_184324748.1">
    <property type="nucleotide sequence ID" value="NZ_JACHLZ010000001.1"/>
</dbReference>
<dbReference type="EMBL" id="JACHLZ010000001">
    <property type="protein sequence ID" value="MBB5831245.1"/>
    <property type="molecule type" value="Genomic_DNA"/>
</dbReference>
<comment type="caution">
    <text evidence="1">The sequence shown here is derived from an EMBL/GenBank/DDBJ whole genome shotgun (WGS) entry which is preliminary data.</text>
</comment>
<sequence length="115" mass="12538">MILLWATRGRSWGFRFLPVGRGAADGMAADGDPLGLYERAFAGHEDGDEGCWAGADGLTAVRLSDPEGRRDEAGRVIPHEFVLRGEEVRTVEDALAAVWPRVAAQYAEVWDGPRD</sequence>
<accession>A0A841AD17</accession>
<dbReference type="AlphaFoldDB" id="A0A841AD17"/>
<protein>
    <submittedName>
        <fullName evidence="1">Uncharacterized protein</fullName>
    </submittedName>
</protein>
<name>A0A841AD17_9MICO</name>
<reference evidence="1 2" key="1">
    <citation type="submission" date="2020-08" db="EMBL/GenBank/DDBJ databases">
        <title>Sequencing the genomes of 1000 actinobacteria strains.</title>
        <authorList>
            <person name="Klenk H.-P."/>
        </authorList>
    </citation>
    <scope>NUCLEOTIDE SEQUENCE [LARGE SCALE GENOMIC DNA]</scope>
    <source>
        <strain evidence="1 2">DSM 28796</strain>
    </source>
</reference>
<gene>
    <name evidence="1" type="ORF">HNR70_001058</name>
</gene>
<evidence type="ECO:0000313" key="2">
    <source>
        <dbReference type="Proteomes" id="UP000588158"/>
    </source>
</evidence>
<proteinExistence type="predicted"/>
<evidence type="ECO:0000313" key="1">
    <source>
        <dbReference type="EMBL" id="MBB5831245.1"/>
    </source>
</evidence>
<dbReference type="Proteomes" id="UP000588158">
    <property type="component" value="Unassembled WGS sequence"/>
</dbReference>
<keyword evidence="2" id="KW-1185">Reference proteome</keyword>